<feature type="chain" id="PRO_5017555076" description="Xaa-Pro dipeptidyl-peptidase-like domain-containing protein" evidence="3">
    <location>
        <begin position="24"/>
        <end position="441"/>
    </location>
</feature>
<dbReference type="InterPro" id="IPR029058">
    <property type="entry name" value="AB_hydrolase_fold"/>
</dbReference>
<evidence type="ECO:0000313" key="6">
    <source>
        <dbReference type="Proteomes" id="UP000256838"/>
    </source>
</evidence>
<evidence type="ECO:0000256" key="2">
    <source>
        <dbReference type="SAM" id="MobiDB-lite"/>
    </source>
</evidence>
<evidence type="ECO:0000259" key="4">
    <source>
        <dbReference type="Pfam" id="PF02129"/>
    </source>
</evidence>
<dbReference type="PANTHER" id="PTHR22946">
    <property type="entry name" value="DIENELACTONE HYDROLASE DOMAIN-CONTAINING PROTEIN-RELATED"/>
    <property type="match status" value="1"/>
</dbReference>
<evidence type="ECO:0000256" key="3">
    <source>
        <dbReference type="SAM" id="SignalP"/>
    </source>
</evidence>
<sequence>MSFKNVFVGCLCACAWASAFAGADVSSPSDTHAMREMTIASNDDTRPLGRASVAPLDFGTTDYALPSLAGNMNEHIVRIPVDAAGTITLEATIYKPDGEGPFPLVVFNHGKIEGDPRAQPRSRPLSFAREFVRRGYVVVAPNREGFADSGGTYQQEGCDVEKNGVAQAADVKATIAYMSGKSYVDASHMVVAGTSHGGLTTMAYGMNAAQGVRGLINFSGGLRQDACAGWQDNLTHAFEQYGESVHVPSLWIYGDNDSVWSPNLTKRMYAGYVEHGARAKMVDFGDYKNDAHRLVVDRDGVRIWWPTVEAFLERIGMPTRVQYEVQAPAIPQPSGFAAIDSINAVPYLDEAGRAAYRTFLEQYPTRAFAVSSTGAWSWAEGGDNPMSTALANCSKENGNSPCRLYAVDNHVVWNDKSSSTSQTASSTTHEDADESSLASRD</sequence>
<dbReference type="AlphaFoldDB" id="A0A3D8K553"/>
<dbReference type="GO" id="GO:0052689">
    <property type="term" value="F:carboxylic ester hydrolase activity"/>
    <property type="evidence" value="ECO:0007669"/>
    <property type="project" value="UniProtKB-ARBA"/>
</dbReference>
<dbReference type="InterPro" id="IPR000383">
    <property type="entry name" value="Xaa-Pro-like_dom"/>
</dbReference>
<name>A0A3D8K553_9BURK</name>
<dbReference type="RefSeq" id="WP_115532662.1">
    <property type="nucleotide sequence ID" value="NZ_QRGA01000003.1"/>
</dbReference>
<organism evidence="5 6">
    <name type="scientific">Trinickia dinghuensis</name>
    <dbReference type="NCBI Taxonomy" id="2291023"/>
    <lineage>
        <taxon>Bacteria</taxon>
        <taxon>Pseudomonadati</taxon>
        <taxon>Pseudomonadota</taxon>
        <taxon>Betaproteobacteria</taxon>
        <taxon>Burkholderiales</taxon>
        <taxon>Burkholderiaceae</taxon>
        <taxon>Trinickia</taxon>
    </lineage>
</organism>
<feature type="region of interest" description="Disordered" evidence="2">
    <location>
        <begin position="416"/>
        <end position="441"/>
    </location>
</feature>
<dbReference type="Pfam" id="PF02129">
    <property type="entry name" value="Peptidase_S15"/>
    <property type="match status" value="1"/>
</dbReference>
<accession>A0A3D8K553</accession>
<keyword evidence="1" id="KW-0378">Hydrolase</keyword>
<proteinExistence type="predicted"/>
<evidence type="ECO:0000313" key="5">
    <source>
        <dbReference type="EMBL" id="RDU99994.1"/>
    </source>
</evidence>
<feature type="compositionally biased region" description="Low complexity" evidence="2">
    <location>
        <begin position="417"/>
        <end position="427"/>
    </location>
</feature>
<keyword evidence="3" id="KW-0732">Signal</keyword>
<dbReference type="SUPFAM" id="SSF53474">
    <property type="entry name" value="alpha/beta-Hydrolases"/>
    <property type="match status" value="1"/>
</dbReference>
<reference evidence="5 6" key="1">
    <citation type="submission" date="2018-08" db="EMBL/GenBank/DDBJ databases">
        <title>Paraburkholderia sp. DHOM06 isolated from forest soil.</title>
        <authorList>
            <person name="Gao Z.-H."/>
            <person name="Qiu L.-H."/>
        </authorList>
    </citation>
    <scope>NUCLEOTIDE SEQUENCE [LARGE SCALE GENOMIC DNA]</scope>
    <source>
        <strain evidence="5 6">DHOM06</strain>
    </source>
</reference>
<feature type="signal peptide" evidence="3">
    <location>
        <begin position="1"/>
        <end position="23"/>
    </location>
</feature>
<evidence type="ECO:0000256" key="1">
    <source>
        <dbReference type="ARBA" id="ARBA00022801"/>
    </source>
</evidence>
<dbReference type="InterPro" id="IPR050261">
    <property type="entry name" value="FrsA_esterase"/>
</dbReference>
<dbReference type="OrthoDB" id="8564128at2"/>
<dbReference type="Gene3D" id="3.40.50.1820">
    <property type="entry name" value="alpha/beta hydrolase"/>
    <property type="match status" value="1"/>
</dbReference>
<comment type="caution">
    <text evidence="5">The sequence shown here is derived from an EMBL/GenBank/DDBJ whole genome shotgun (WGS) entry which is preliminary data.</text>
</comment>
<keyword evidence="6" id="KW-1185">Reference proteome</keyword>
<dbReference type="EMBL" id="QRGA01000003">
    <property type="protein sequence ID" value="RDU99994.1"/>
    <property type="molecule type" value="Genomic_DNA"/>
</dbReference>
<protein>
    <recommendedName>
        <fullName evidence="4">Xaa-Pro dipeptidyl-peptidase-like domain-containing protein</fullName>
    </recommendedName>
</protein>
<dbReference type="PANTHER" id="PTHR22946:SF9">
    <property type="entry name" value="POLYKETIDE TRANSFERASE AF380"/>
    <property type="match status" value="1"/>
</dbReference>
<feature type="domain" description="Xaa-Pro dipeptidyl-peptidase-like" evidence="4">
    <location>
        <begin position="87"/>
        <end position="216"/>
    </location>
</feature>
<dbReference type="Proteomes" id="UP000256838">
    <property type="component" value="Unassembled WGS sequence"/>
</dbReference>
<gene>
    <name evidence="5" type="ORF">DWV00_06310</name>
</gene>